<organism evidence="2 3">
    <name type="scientific">Trifolium pratense</name>
    <name type="common">Red clover</name>
    <dbReference type="NCBI Taxonomy" id="57577"/>
    <lineage>
        <taxon>Eukaryota</taxon>
        <taxon>Viridiplantae</taxon>
        <taxon>Streptophyta</taxon>
        <taxon>Embryophyta</taxon>
        <taxon>Tracheophyta</taxon>
        <taxon>Spermatophyta</taxon>
        <taxon>Magnoliopsida</taxon>
        <taxon>eudicotyledons</taxon>
        <taxon>Gunneridae</taxon>
        <taxon>Pentapetalae</taxon>
        <taxon>rosids</taxon>
        <taxon>fabids</taxon>
        <taxon>Fabales</taxon>
        <taxon>Fabaceae</taxon>
        <taxon>Papilionoideae</taxon>
        <taxon>50 kb inversion clade</taxon>
        <taxon>NPAAA clade</taxon>
        <taxon>Hologalegina</taxon>
        <taxon>IRL clade</taxon>
        <taxon>Trifolieae</taxon>
        <taxon>Trifolium</taxon>
    </lineage>
</organism>
<evidence type="ECO:0000313" key="2">
    <source>
        <dbReference type="EMBL" id="PNX80664.1"/>
    </source>
</evidence>
<dbReference type="Proteomes" id="UP000236291">
    <property type="component" value="Unassembled WGS sequence"/>
</dbReference>
<accession>A0A2K3LQ58</accession>
<gene>
    <name evidence="2" type="ORF">L195_g036670</name>
</gene>
<reference evidence="2 3" key="1">
    <citation type="journal article" date="2014" name="Am. J. Bot.">
        <title>Genome assembly and annotation for red clover (Trifolium pratense; Fabaceae).</title>
        <authorList>
            <person name="Istvanek J."/>
            <person name="Jaros M."/>
            <person name="Krenek A."/>
            <person name="Repkova J."/>
        </authorList>
    </citation>
    <scope>NUCLEOTIDE SEQUENCE [LARGE SCALE GENOMIC DNA]</scope>
    <source>
        <strain evidence="3">cv. Tatra</strain>
        <tissue evidence="2">Young leaves</tissue>
    </source>
</reference>
<dbReference type="EMBL" id="ASHM01038387">
    <property type="protein sequence ID" value="PNX80664.1"/>
    <property type="molecule type" value="Genomic_DNA"/>
</dbReference>
<reference evidence="2 3" key="2">
    <citation type="journal article" date="2017" name="Front. Plant Sci.">
        <title>Gene Classification and Mining of Molecular Markers Useful in Red Clover (Trifolium pratense) Breeding.</title>
        <authorList>
            <person name="Istvanek J."/>
            <person name="Dluhosova J."/>
            <person name="Dluhos P."/>
            <person name="Patkova L."/>
            <person name="Nedelnik J."/>
            <person name="Repkova J."/>
        </authorList>
    </citation>
    <scope>NUCLEOTIDE SEQUENCE [LARGE SCALE GENOMIC DNA]</scope>
    <source>
        <strain evidence="3">cv. Tatra</strain>
        <tissue evidence="2">Young leaves</tissue>
    </source>
</reference>
<dbReference type="ExpressionAtlas" id="A0A2K3LQ58">
    <property type="expression patterns" value="baseline"/>
</dbReference>
<comment type="caution">
    <text evidence="2">The sequence shown here is derived from an EMBL/GenBank/DDBJ whole genome shotgun (WGS) entry which is preliminary data.</text>
</comment>
<sequence>AVRKDGPVPISKDDPVPTIGAPDQEDKVDTKTENIPAESANMQMLEQLKI</sequence>
<name>A0A2K3LQ58_TRIPR</name>
<evidence type="ECO:0000256" key="1">
    <source>
        <dbReference type="SAM" id="MobiDB-lite"/>
    </source>
</evidence>
<proteinExistence type="predicted"/>
<feature type="region of interest" description="Disordered" evidence="1">
    <location>
        <begin position="1"/>
        <end position="30"/>
    </location>
</feature>
<protein>
    <submittedName>
        <fullName evidence="2">Uncharacterized protein</fullName>
    </submittedName>
</protein>
<dbReference type="AlphaFoldDB" id="A0A2K3LQ58"/>
<evidence type="ECO:0000313" key="3">
    <source>
        <dbReference type="Proteomes" id="UP000236291"/>
    </source>
</evidence>
<feature type="non-terminal residue" evidence="2">
    <location>
        <position position="1"/>
    </location>
</feature>
<feature type="compositionally biased region" description="Basic and acidic residues" evidence="1">
    <location>
        <begin position="1"/>
        <end position="15"/>
    </location>
</feature>